<dbReference type="AlphaFoldDB" id="A0A183G2D9"/>
<accession>A0A183G2D9</accession>
<evidence type="ECO:0000313" key="3">
    <source>
        <dbReference type="WBParaSite" id="HPBE_0001545501-mRNA-1"/>
    </source>
</evidence>
<evidence type="ECO:0000313" key="2">
    <source>
        <dbReference type="Proteomes" id="UP000050761"/>
    </source>
</evidence>
<name>A0A183G2D9_HELPZ</name>
<sequence length="58" mass="6420">MQLLLPTNLIRRELAAKPINHADSTRIGIAPASSRHQISAQIALERPPSLLRRHAATF</sequence>
<evidence type="ECO:0000313" key="1">
    <source>
        <dbReference type="EMBL" id="VDP02820.1"/>
    </source>
</evidence>
<keyword evidence="2" id="KW-1185">Reference proteome</keyword>
<gene>
    <name evidence="1" type="ORF">HPBE_LOCUS15454</name>
</gene>
<dbReference type="EMBL" id="UZAH01028861">
    <property type="protein sequence ID" value="VDP02820.1"/>
    <property type="molecule type" value="Genomic_DNA"/>
</dbReference>
<accession>A0A3P8AGB1</accession>
<reference evidence="3" key="2">
    <citation type="submission" date="2019-09" db="UniProtKB">
        <authorList>
            <consortium name="WormBaseParasite"/>
        </authorList>
    </citation>
    <scope>IDENTIFICATION</scope>
</reference>
<reference evidence="1 2" key="1">
    <citation type="submission" date="2018-11" db="EMBL/GenBank/DDBJ databases">
        <authorList>
            <consortium name="Pathogen Informatics"/>
        </authorList>
    </citation>
    <scope>NUCLEOTIDE SEQUENCE [LARGE SCALE GENOMIC DNA]</scope>
</reference>
<dbReference type="WBParaSite" id="HPBE_0001545501-mRNA-1">
    <property type="protein sequence ID" value="HPBE_0001545501-mRNA-1"/>
    <property type="gene ID" value="HPBE_0001545501"/>
</dbReference>
<protein>
    <submittedName>
        <fullName evidence="1 3">Uncharacterized protein</fullName>
    </submittedName>
</protein>
<organism evidence="2 3">
    <name type="scientific">Heligmosomoides polygyrus</name>
    <name type="common">Parasitic roundworm</name>
    <dbReference type="NCBI Taxonomy" id="6339"/>
    <lineage>
        <taxon>Eukaryota</taxon>
        <taxon>Metazoa</taxon>
        <taxon>Ecdysozoa</taxon>
        <taxon>Nematoda</taxon>
        <taxon>Chromadorea</taxon>
        <taxon>Rhabditida</taxon>
        <taxon>Rhabditina</taxon>
        <taxon>Rhabditomorpha</taxon>
        <taxon>Strongyloidea</taxon>
        <taxon>Heligmosomidae</taxon>
        <taxon>Heligmosomoides</taxon>
    </lineage>
</organism>
<proteinExistence type="predicted"/>
<dbReference type="Proteomes" id="UP000050761">
    <property type="component" value="Unassembled WGS sequence"/>
</dbReference>